<gene>
    <name evidence="1" type="ORF">AUP74_00204</name>
</gene>
<sequence length="53" mass="5721">MELIQISHSRFYERVGGRSGVRKGGAAKTELVINIYVFLNLGAIVSPGEADAE</sequence>
<proteinExistence type="predicted"/>
<dbReference type="AlphaFoldDB" id="A0A1C9W3D8"/>
<dbReference type="KEGG" id="micc:AUP74_00204"/>
<dbReference type="EMBL" id="CP014143">
    <property type="protein sequence ID" value="AOS95676.1"/>
    <property type="molecule type" value="Genomic_DNA"/>
</dbReference>
<organism evidence="1 2">
    <name type="scientific">Microbulbifer aggregans</name>
    <dbReference type="NCBI Taxonomy" id="1769779"/>
    <lineage>
        <taxon>Bacteria</taxon>
        <taxon>Pseudomonadati</taxon>
        <taxon>Pseudomonadota</taxon>
        <taxon>Gammaproteobacteria</taxon>
        <taxon>Cellvibrionales</taxon>
        <taxon>Microbulbiferaceae</taxon>
        <taxon>Microbulbifer</taxon>
    </lineage>
</organism>
<evidence type="ECO:0000313" key="1">
    <source>
        <dbReference type="EMBL" id="AOS95676.1"/>
    </source>
</evidence>
<reference evidence="2" key="1">
    <citation type="submission" date="2016-01" db="EMBL/GenBank/DDBJ databases">
        <title>Complete genome sequence of Microbulbifer sp. CCB-MM1, a halophile isolated from Matang Mangrove Forest, Perak.</title>
        <authorList>
            <person name="Moh T.H."/>
            <person name="Dinesh B."/>
            <person name="Lau N.-S."/>
            <person name="Go F."/>
            <person name="Alexander Chong S.-C."/>
        </authorList>
    </citation>
    <scope>NUCLEOTIDE SEQUENCE [LARGE SCALE GENOMIC DNA]</scope>
    <source>
        <strain evidence="2">CCB-MM1</strain>
    </source>
</reference>
<dbReference type="Proteomes" id="UP000095672">
    <property type="component" value="Chromosome"/>
</dbReference>
<protein>
    <submittedName>
        <fullName evidence="1">Uncharacterized protein</fullName>
    </submittedName>
</protein>
<accession>A0A1C9W3D8</accession>
<keyword evidence="2" id="KW-1185">Reference proteome</keyword>
<name>A0A1C9W3D8_9GAMM</name>
<evidence type="ECO:0000313" key="2">
    <source>
        <dbReference type="Proteomes" id="UP000095672"/>
    </source>
</evidence>